<organism evidence="2 4">
    <name type="scientific">Canicola haemoglobinophilus</name>
    <dbReference type="NCBI Taxonomy" id="733"/>
    <lineage>
        <taxon>Bacteria</taxon>
        <taxon>Pseudomonadati</taxon>
        <taxon>Pseudomonadota</taxon>
        <taxon>Gammaproteobacteria</taxon>
        <taxon>Pasteurellales</taxon>
        <taxon>Pasteurellaceae</taxon>
        <taxon>Canicola</taxon>
    </lineage>
</organism>
<protein>
    <submittedName>
        <fullName evidence="2">Type II secretory pathway, pseudopilin</fullName>
    </submittedName>
</protein>
<name>A0A1V4B1H3_9PAST</name>
<keyword evidence="1" id="KW-0812">Transmembrane</keyword>
<keyword evidence="4" id="KW-1185">Reference proteome</keyword>
<dbReference type="Proteomes" id="UP000254496">
    <property type="component" value="Unassembled WGS sequence"/>
</dbReference>
<dbReference type="InterPro" id="IPR020511">
    <property type="entry name" value="Uncharacterised_HI0941"/>
</dbReference>
<accession>A0A1V4B1H3</accession>
<reference evidence="4 5" key="1">
    <citation type="submission" date="2018-06" db="EMBL/GenBank/DDBJ databases">
        <authorList>
            <consortium name="Pathogen Informatics"/>
            <person name="Doyle S."/>
        </authorList>
    </citation>
    <scope>NUCLEOTIDE SEQUENCE [LARGE SCALE GENOMIC DNA]</scope>
    <source>
        <strain evidence="2 4">NCTC1659</strain>
        <strain evidence="3 5">NCTC8540</strain>
    </source>
</reference>
<evidence type="ECO:0000313" key="4">
    <source>
        <dbReference type="Proteomes" id="UP000254329"/>
    </source>
</evidence>
<dbReference type="EMBL" id="UGHJ01000001">
    <property type="protein sequence ID" value="STO69553.1"/>
    <property type="molecule type" value="Genomic_DNA"/>
</dbReference>
<feature type="transmembrane region" description="Helical" evidence="1">
    <location>
        <begin position="12"/>
        <end position="32"/>
    </location>
</feature>
<keyword evidence="1" id="KW-0472">Membrane</keyword>
<evidence type="ECO:0000313" key="2">
    <source>
        <dbReference type="EMBL" id="STO59146.1"/>
    </source>
</evidence>
<keyword evidence="1" id="KW-1133">Transmembrane helix</keyword>
<evidence type="ECO:0000313" key="5">
    <source>
        <dbReference type="Proteomes" id="UP000254496"/>
    </source>
</evidence>
<dbReference type="RefSeq" id="WP_078218314.1">
    <property type="nucleotide sequence ID" value="NZ_MUXZ01000012.1"/>
</dbReference>
<dbReference type="EMBL" id="UGHF01000001">
    <property type="protein sequence ID" value="STO59146.1"/>
    <property type="molecule type" value="Genomic_DNA"/>
</dbReference>
<evidence type="ECO:0000313" key="3">
    <source>
        <dbReference type="EMBL" id="STO69553.1"/>
    </source>
</evidence>
<gene>
    <name evidence="2" type="ORF">NCTC1659_00378</name>
    <name evidence="3" type="ORF">NCTC8540_02101</name>
</gene>
<dbReference type="Pfam" id="PF17344">
    <property type="entry name" value="DUF5374"/>
    <property type="match status" value="1"/>
</dbReference>
<dbReference type="STRING" id="733.B0186_05160"/>
<evidence type="ECO:0000256" key="1">
    <source>
        <dbReference type="SAM" id="Phobius"/>
    </source>
</evidence>
<proteinExistence type="predicted"/>
<dbReference type="Proteomes" id="UP000254329">
    <property type="component" value="Unassembled WGS sequence"/>
</dbReference>
<dbReference type="AlphaFoldDB" id="A0A1V4B1H3"/>
<sequence>MILTLYNNHQKGMSLVSLLVTMGIFSTLFLWINQWASQQRKSAVGIYLDYQALQIAENQHQRLFLEPTRQCQSVKQNGMYFKVSCYANRIEVSYANRQINLSLD</sequence>
<dbReference type="OrthoDB" id="5690717at2"/>